<dbReference type="Pfam" id="PF13525">
    <property type="entry name" value="YfiO"/>
    <property type="match status" value="1"/>
</dbReference>
<dbReference type="KEGG" id="tmai:FVE67_01100"/>
<evidence type="ECO:0000313" key="6">
    <source>
        <dbReference type="Proteomes" id="UP000501253"/>
    </source>
</evidence>
<dbReference type="AlphaFoldDB" id="A0A6H1WQJ7"/>
<dbReference type="Gene3D" id="1.25.40.10">
    <property type="entry name" value="Tetratricopeptide repeat domain"/>
    <property type="match status" value="1"/>
</dbReference>
<evidence type="ECO:0000256" key="3">
    <source>
        <dbReference type="ARBA" id="ARBA00023237"/>
    </source>
</evidence>
<evidence type="ECO:0000259" key="4">
    <source>
        <dbReference type="Pfam" id="PF13525"/>
    </source>
</evidence>
<dbReference type="PANTHER" id="PTHR37423:SF6">
    <property type="entry name" value="CELL DIVISION COORDINATOR CPOB"/>
    <property type="match status" value="1"/>
</dbReference>
<keyword evidence="2" id="KW-0472">Membrane</keyword>
<dbReference type="InterPro" id="IPR017689">
    <property type="entry name" value="BamD"/>
</dbReference>
<dbReference type="RefSeq" id="WP_168718837.1">
    <property type="nucleotide sequence ID" value="NZ_CP042909.1"/>
</dbReference>
<dbReference type="SUPFAM" id="SSF48452">
    <property type="entry name" value="TPR-like"/>
    <property type="match status" value="1"/>
</dbReference>
<gene>
    <name evidence="5" type="primary">bamD</name>
    <name evidence="5" type="ORF">FVE67_01100</name>
</gene>
<proteinExistence type="inferred from homology"/>
<dbReference type="InterPro" id="IPR039565">
    <property type="entry name" value="BamD-like"/>
</dbReference>
<dbReference type="NCBIfam" id="TIGR03302">
    <property type="entry name" value="OM_YfiO"/>
    <property type="match status" value="1"/>
</dbReference>
<dbReference type="EMBL" id="CP042909">
    <property type="protein sequence ID" value="QJA05472.1"/>
    <property type="molecule type" value="Genomic_DNA"/>
</dbReference>
<organism evidence="5 6">
    <name type="scientific">Thermosulfurimonas marina</name>
    <dbReference type="NCBI Taxonomy" id="2047767"/>
    <lineage>
        <taxon>Bacteria</taxon>
        <taxon>Pseudomonadati</taxon>
        <taxon>Thermodesulfobacteriota</taxon>
        <taxon>Thermodesulfobacteria</taxon>
        <taxon>Thermodesulfobacteriales</taxon>
        <taxon>Thermodesulfobacteriaceae</taxon>
        <taxon>Thermosulfurimonas</taxon>
    </lineage>
</organism>
<keyword evidence="1" id="KW-0732">Signal</keyword>
<sequence length="247" mass="29461">MRRLLIFGILLLFFLPACGPREKGTGGLLSWFAKKPQPAEAKLRELVERAQRHFERGYYELAEKDFEEIRDRYPDSPYALWAELKLADCKFFAGKYLEAVVLYQEFEKLHPTNEAVPYVIFQIGTCYYRLMLSPDRDQTNTRKAIEAYERLIKTYPDAPYVYEARRRIARARERLAEHELYVARFYYRTGGYRAAYYRLLYLLDNYPETRAAAKARRLVYTYYRKAQEETRALAEGRLKDFWGQPYP</sequence>
<feature type="domain" description="Outer membrane lipoprotein BamD-like" evidence="4">
    <location>
        <begin position="44"/>
        <end position="231"/>
    </location>
</feature>
<keyword evidence="3" id="KW-0998">Cell outer membrane</keyword>
<evidence type="ECO:0000256" key="1">
    <source>
        <dbReference type="ARBA" id="ARBA00022729"/>
    </source>
</evidence>
<keyword evidence="6" id="KW-1185">Reference proteome</keyword>
<dbReference type="HAMAP" id="MF_00922">
    <property type="entry name" value="OM_assembly_BamD"/>
    <property type="match status" value="1"/>
</dbReference>
<protein>
    <submittedName>
        <fullName evidence="5">Outer membrane protein assembly factor BamD</fullName>
    </submittedName>
</protein>
<accession>A0A6H1WQJ7</accession>
<name>A0A6H1WQJ7_9BACT</name>
<dbReference type="Proteomes" id="UP000501253">
    <property type="component" value="Chromosome"/>
</dbReference>
<dbReference type="PANTHER" id="PTHR37423">
    <property type="entry name" value="SOLUBLE LYTIC MUREIN TRANSGLYCOSYLASE-RELATED"/>
    <property type="match status" value="1"/>
</dbReference>
<reference evidence="5 6" key="1">
    <citation type="submission" date="2019-08" db="EMBL/GenBank/DDBJ databases">
        <title>Complete genome sequence of Thermosulfurimonas marina SU872T, an anaerobic thermophilic chemolithoautotrophic bacterium isolated from a shallow marine hydrothermal vent.</title>
        <authorList>
            <person name="Allioux M."/>
            <person name="Jebbar M."/>
            <person name="Slobodkina G."/>
            <person name="Slobodkin A."/>
            <person name="Moalic Y."/>
            <person name="Frolova A."/>
            <person name="Shao Z."/>
            <person name="Alain K."/>
        </authorList>
    </citation>
    <scope>NUCLEOTIDE SEQUENCE [LARGE SCALE GENOMIC DNA]</scope>
    <source>
        <strain evidence="5 6">SU872</strain>
    </source>
</reference>
<evidence type="ECO:0000313" key="5">
    <source>
        <dbReference type="EMBL" id="QJA05472.1"/>
    </source>
</evidence>
<dbReference type="InterPro" id="IPR011990">
    <property type="entry name" value="TPR-like_helical_dom_sf"/>
</dbReference>
<evidence type="ECO:0000256" key="2">
    <source>
        <dbReference type="ARBA" id="ARBA00023136"/>
    </source>
</evidence>